<dbReference type="InterPro" id="IPR036282">
    <property type="entry name" value="Glutathione-S-Trfase_C_sf"/>
</dbReference>
<keyword evidence="4" id="KW-1185">Reference proteome</keyword>
<dbReference type="RefSeq" id="XP_002791447.1">
    <property type="nucleotide sequence ID" value="XM_002791401.2"/>
</dbReference>
<dbReference type="EMBL" id="KN294010">
    <property type="protein sequence ID" value="EEH35570.1"/>
    <property type="molecule type" value="Genomic_DNA"/>
</dbReference>
<evidence type="ECO:0000313" key="4">
    <source>
        <dbReference type="Proteomes" id="UP000002059"/>
    </source>
</evidence>
<sequence length="272" mass="30546">MANETPVHFFDINSNLPIPSKSWSPNTLRTRLVLNFKKIPYTQSFISYPDIAPLLRSASVPPLQGSRVPYTLPAIAHPSSIGTSHGVLNDSWPIALHLEKTFQSPQHPTLFPSAGSYALALAVARVLNAMLPPTRMIILPKIPQILDERGAEYFRRTRAEWFGRSMEEMLSDTEGVEKSWADVEVELKLLADMLRGPPGVSGGKKKGPFFEGEQAGFADLLFAAFLAWYERGDRKDWERAVSIGDGEIRRFWDACLPWINGQGEEKEYVFDK</sequence>
<accession>C1H776</accession>
<feature type="domain" description="GST N-terminal" evidence="1">
    <location>
        <begin position="23"/>
        <end position="100"/>
    </location>
</feature>
<dbReference type="GeneID" id="9094786"/>
<organism evidence="3 4">
    <name type="scientific">Paracoccidioides lutzii (strain ATCC MYA-826 / Pb01)</name>
    <name type="common">Paracoccidioides brasiliensis</name>
    <dbReference type="NCBI Taxonomy" id="502779"/>
    <lineage>
        <taxon>Eukaryota</taxon>
        <taxon>Fungi</taxon>
        <taxon>Dikarya</taxon>
        <taxon>Ascomycota</taxon>
        <taxon>Pezizomycotina</taxon>
        <taxon>Eurotiomycetes</taxon>
        <taxon>Eurotiomycetidae</taxon>
        <taxon>Onygenales</taxon>
        <taxon>Ajellomycetaceae</taxon>
        <taxon>Paracoccidioides</taxon>
    </lineage>
</organism>
<dbReference type="InterPro" id="IPR004045">
    <property type="entry name" value="Glutathione_S-Trfase_N"/>
</dbReference>
<gene>
    <name evidence="3" type="ORF">PAAG_06617</name>
</gene>
<dbReference type="Gene3D" id="1.20.1050.10">
    <property type="match status" value="1"/>
</dbReference>
<dbReference type="VEuPathDB" id="FungiDB:PAAG_06617"/>
<dbReference type="AlphaFoldDB" id="C1H776"/>
<dbReference type="KEGG" id="pbl:PAAG_06617"/>
<dbReference type="Pfam" id="PF22041">
    <property type="entry name" value="GST_C_7"/>
    <property type="match status" value="1"/>
</dbReference>
<dbReference type="Pfam" id="PF13409">
    <property type="entry name" value="GST_N_2"/>
    <property type="match status" value="1"/>
</dbReference>
<name>C1H776_PARBA</name>
<evidence type="ECO:0000313" key="3">
    <source>
        <dbReference type="EMBL" id="EEH35570.1"/>
    </source>
</evidence>
<proteinExistence type="predicted"/>
<dbReference type="Proteomes" id="UP000002059">
    <property type="component" value="Partially assembled WGS sequence"/>
</dbReference>
<evidence type="ECO:0000259" key="1">
    <source>
        <dbReference type="Pfam" id="PF13409"/>
    </source>
</evidence>
<dbReference type="InterPro" id="IPR036249">
    <property type="entry name" value="Thioredoxin-like_sf"/>
</dbReference>
<dbReference type="SUPFAM" id="SSF52833">
    <property type="entry name" value="Thioredoxin-like"/>
    <property type="match status" value="1"/>
</dbReference>
<dbReference type="Gene3D" id="3.40.30.10">
    <property type="entry name" value="Glutaredoxin"/>
    <property type="match status" value="1"/>
</dbReference>
<dbReference type="HOGENOM" id="CLU_011226_4_2_1"/>
<protein>
    <submittedName>
        <fullName evidence="3">Uncharacterized protein</fullName>
    </submittedName>
</protein>
<evidence type="ECO:0000259" key="2">
    <source>
        <dbReference type="Pfam" id="PF22041"/>
    </source>
</evidence>
<dbReference type="eggNOG" id="ENOG502SAAV">
    <property type="taxonomic scope" value="Eukaryota"/>
</dbReference>
<dbReference type="OMA" id="DAGHQWL"/>
<dbReference type="OrthoDB" id="4951845at2759"/>
<dbReference type="SUPFAM" id="SSF47616">
    <property type="entry name" value="GST C-terminal domain-like"/>
    <property type="match status" value="1"/>
</dbReference>
<reference evidence="3 4" key="1">
    <citation type="journal article" date="2011" name="PLoS Genet.">
        <title>Comparative genomic analysis of human fungal pathogens causing paracoccidioidomycosis.</title>
        <authorList>
            <person name="Desjardins C.A."/>
            <person name="Champion M.D."/>
            <person name="Holder J.W."/>
            <person name="Muszewska A."/>
            <person name="Goldberg J."/>
            <person name="Bailao A.M."/>
            <person name="Brigido M.M."/>
            <person name="Ferreira M.E."/>
            <person name="Garcia A.M."/>
            <person name="Grynberg M."/>
            <person name="Gujja S."/>
            <person name="Heiman D.I."/>
            <person name="Henn M.R."/>
            <person name="Kodira C.D."/>
            <person name="Leon-Narvaez H."/>
            <person name="Longo L.V."/>
            <person name="Ma L.J."/>
            <person name="Malavazi I."/>
            <person name="Matsuo A.L."/>
            <person name="Morais F.V."/>
            <person name="Pereira M."/>
            <person name="Rodriguez-Brito S."/>
            <person name="Sakthikumar S."/>
            <person name="Salem-Izacc S.M."/>
            <person name="Sykes S.M."/>
            <person name="Teixeira M.M."/>
            <person name="Vallejo M.C."/>
            <person name="Walter M.E."/>
            <person name="Yandava C."/>
            <person name="Young S."/>
            <person name="Zeng Q."/>
            <person name="Zucker J."/>
            <person name="Felipe M.S."/>
            <person name="Goldman G.H."/>
            <person name="Haas B.J."/>
            <person name="McEwen J.G."/>
            <person name="Nino-Vega G."/>
            <person name="Puccia R."/>
            <person name="San-Blas G."/>
            <person name="Soares C.M."/>
            <person name="Birren B.W."/>
            <person name="Cuomo C.A."/>
        </authorList>
    </citation>
    <scope>NUCLEOTIDE SEQUENCE [LARGE SCALE GENOMIC DNA]</scope>
    <source>
        <strain evidence="4">ATCC MYA-826 / Pb01</strain>
    </source>
</reference>
<dbReference type="InterPro" id="IPR054416">
    <property type="entry name" value="GST_UstS-like_C"/>
</dbReference>
<feature type="domain" description="Glutathione S-transferase UstS-like C-terminal" evidence="2">
    <location>
        <begin position="120"/>
        <end position="258"/>
    </location>
</feature>